<dbReference type="InterPro" id="IPR013033">
    <property type="entry name" value="MinC"/>
</dbReference>
<evidence type="ECO:0000259" key="8">
    <source>
        <dbReference type="Pfam" id="PF05209"/>
    </source>
</evidence>
<dbReference type="AlphaFoldDB" id="A0A1A8Y046"/>
<dbReference type="GO" id="GO:0000917">
    <property type="term" value="P:division septum assembly"/>
    <property type="evidence" value="ECO:0007669"/>
    <property type="project" value="UniProtKB-KW"/>
</dbReference>
<evidence type="ECO:0000256" key="2">
    <source>
        <dbReference type="ARBA" id="ARBA00022618"/>
    </source>
</evidence>
<evidence type="ECO:0000313" key="10">
    <source>
        <dbReference type="Proteomes" id="UP000199600"/>
    </source>
</evidence>
<sequence>MARTSTSKKTSLIEFKGTTLPVVSVTLHSLQSGALAGAATELFGEEAFFDRDAAILELDRIDAGEVSEAVDWAALCSTFSQHGLRVIGVRGGSDALHESAAAAGLPSFTAFKRSSRRIEKSAPAAAVQDEPVQEAAVVAEAFSEPPVVQPASSPTLVIDRPLRSGQQIYARGGDLVVLAAVNAGAEVIADGSIHIYAPLRGRALAGASGARDARIFTTRFEAELVSIAGIYRTFEAGIPDQLASQSAQIKLIETQGGTDSRLSIEALKTN</sequence>
<evidence type="ECO:0000256" key="5">
    <source>
        <dbReference type="ARBA" id="ARBA00025606"/>
    </source>
</evidence>
<dbReference type="Pfam" id="PF03775">
    <property type="entry name" value="MinC_C"/>
    <property type="match status" value="1"/>
</dbReference>
<dbReference type="InterPro" id="IPR005526">
    <property type="entry name" value="Septum_form_inhib_MinC_C"/>
</dbReference>
<evidence type="ECO:0000256" key="1">
    <source>
        <dbReference type="ARBA" id="ARBA00006291"/>
    </source>
</evidence>
<accession>A0A1A8Y046</accession>
<dbReference type="PANTHER" id="PTHR34108">
    <property type="entry name" value="SEPTUM SITE-DETERMINING PROTEIN MINC"/>
    <property type="match status" value="1"/>
</dbReference>
<feature type="domain" description="Septum formation inhibitor MinC C-terminal" evidence="7">
    <location>
        <begin position="157"/>
        <end position="251"/>
    </location>
</feature>
<dbReference type="Proteomes" id="UP000199600">
    <property type="component" value="Unassembled WGS sequence"/>
</dbReference>
<dbReference type="SUPFAM" id="SSF63848">
    <property type="entry name" value="Cell-division inhibitor MinC, C-terminal domain"/>
    <property type="match status" value="1"/>
</dbReference>
<organism evidence="9 10">
    <name type="scientific">Candidatus Propionivibrio aalborgensis</name>
    <dbReference type="NCBI Taxonomy" id="1860101"/>
    <lineage>
        <taxon>Bacteria</taxon>
        <taxon>Pseudomonadati</taxon>
        <taxon>Pseudomonadota</taxon>
        <taxon>Betaproteobacteria</taxon>
        <taxon>Rhodocyclales</taxon>
        <taxon>Rhodocyclaceae</taxon>
        <taxon>Propionivibrio</taxon>
    </lineage>
</organism>
<dbReference type="GO" id="GO:0051302">
    <property type="term" value="P:regulation of cell division"/>
    <property type="evidence" value="ECO:0007669"/>
    <property type="project" value="InterPro"/>
</dbReference>
<protein>
    <recommendedName>
        <fullName evidence="6">Probable septum site-determining protein MinC</fullName>
    </recommendedName>
</protein>
<proteinExistence type="inferred from homology"/>
<evidence type="ECO:0000256" key="6">
    <source>
        <dbReference type="HAMAP-Rule" id="MF_00267"/>
    </source>
</evidence>
<comment type="similarity">
    <text evidence="1 6">Belongs to the MinC family.</text>
</comment>
<keyword evidence="4 6" id="KW-0131">Cell cycle</keyword>
<gene>
    <name evidence="6 9" type="primary">minC</name>
    <name evidence="9" type="ORF">PROAA_540017</name>
</gene>
<dbReference type="PANTHER" id="PTHR34108:SF1">
    <property type="entry name" value="SEPTUM SITE-DETERMINING PROTEIN MINC"/>
    <property type="match status" value="1"/>
</dbReference>
<name>A0A1A8Y046_9RHOO</name>
<dbReference type="InterPro" id="IPR036145">
    <property type="entry name" value="MinC_C_sf"/>
</dbReference>
<keyword evidence="2 6" id="KW-0132">Cell division</keyword>
<dbReference type="InterPro" id="IPR007874">
    <property type="entry name" value="MinC_N"/>
</dbReference>
<dbReference type="Gene3D" id="3.30.70.260">
    <property type="match status" value="1"/>
</dbReference>
<dbReference type="GO" id="GO:1901891">
    <property type="term" value="P:regulation of cell septum assembly"/>
    <property type="evidence" value="ECO:0007669"/>
    <property type="project" value="InterPro"/>
</dbReference>
<keyword evidence="3 6" id="KW-0717">Septation</keyword>
<dbReference type="NCBIfam" id="TIGR01222">
    <property type="entry name" value="minC"/>
    <property type="match status" value="1"/>
</dbReference>
<comment type="function">
    <text evidence="5 6">Cell division inhibitor that blocks the formation of polar Z ring septums. Rapidly oscillates between the poles of the cell to destabilize FtsZ filaments that have formed before they mature into polar Z rings. Prevents FtsZ polymerization.</text>
</comment>
<dbReference type="HAMAP" id="MF_00267">
    <property type="entry name" value="MinC"/>
    <property type="match status" value="1"/>
</dbReference>
<feature type="domain" description="Septum formation inhibitor MinC N-terminal" evidence="8">
    <location>
        <begin position="13"/>
        <end position="86"/>
    </location>
</feature>
<evidence type="ECO:0000313" key="9">
    <source>
        <dbReference type="EMBL" id="SBT10555.1"/>
    </source>
</evidence>
<comment type="subunit">
    <text evidence="6">Interacts with MinD and FtsZ.</text>
</comment>
<evidence type="ECO:0000256" key="3">
    <source>
        <dbReference type="ARBA" id="ARBA00023210"/>
    </source>
</evidence>
<dbReference type="Pfam" id="PF05209">
    <property type="entry name" value="MinC_N"/>
    <property type="match status" value="1"/>
</dbReference>
<dbReference type="Gene3D" id="2.160.20.70">
    <property type="match status" value="1"/>
</dbReference>
<dbReference type="InterPro" id="IPR016098">
    <property type="entry name" value="CAP/MinC_C"/>
</dbReference>
<keyword evidence="10" id="KW-1185">Reference proteome</keyword>
<evidence type="ECO:0000259" key="7">
    <source>
        <dbReference type="Pfam" id="PF03775"/>
    </source>
</evidence>
<dbReference type="RefSeq" id="WP_186412135.1">
    <property type="nucleotide sequence ID" value="NZ_FLQY01000356.1"/>
</dbReference>
<dbReference type="GO" id="GO:0000902">
    <property type="term" value="P:cell morphogenesis"/>
    <property type="evidence" value="ECO:0007669"/>
    <property type="project" value="InterPro"/>
</dbReference>
<reference evidence="9 10" key="1">
    <citation type="submission" date="2016-06" db="EMBL/GenBank/DDBJ databases">
        <authorList>
            <person name="Kjaerup R.B."/>
            <person name="Dalgaard T.S."/>
            <person name="Juul-Madsen H.R."/>
        </authorList>
    </citation>
    <scope>NUCLEOTIDE SEQUENCE [LARGE SCALE GENOMIC DNA]</scope>
    <source>
        <strain evidence="9">2</strain>
    </source>
</reference>
<evidence type="ECO:0000256" key="4">
    <source>
        <dbReference type="ARBA" id="ARBA00023306"/>
    </source>
</evidence>
<dbReference type="EMBL" id="FLQY01000356">
    <property type="protein sequence ID" value="SBT10555.1"/>
    <property type="molecule type" value="Genomic_DNA"/>
</dbReference>